<keyword evidence="1" id="KW-0805">Transcription regulation</keyword>
<keyword evidence="2" id="KW-0238">DNA-binding</keyword>
<keyword evidence="8" id="KW-1185">Reference proteome</keyword>
<feature type="domain" description="Response regulatory" evidence="6">
    <location>
        <begin position="5"/>
        <end position="119"/>
    </location>
</feature>
<dbReference type="PRINTS" id="PR00038">
    <property type="entry name" value="HTHLUXR"/>
</dbReference>
<dbReference type="KEGG" id="pbro:HOP40_11535"/>
<dbReference type="InterPro" id="IPR036388">
    <property type="entry name" value="WH-like_DNA-bd_sf"/>
</dbReference>
<reference evidence="7 8" key="1">
    <citation type="submission" date="2020-05" db="EMBL/GenBank/DDBJ databases">
        <authorList>
            <person name="Mo P."/>
        </authorList>
    </citation>
    <scope>NUCLEOTIDE SEQUENCE [LARGE SCALE GENOMIC DNA]</scope>
    <source>
        <strain evidence="7 8">Gen01</strain>
    </source>
</reference>
<sequence>MTGAPVVIVDDHALVAGALVMALRSGGIEATAVLPAEFLPRVDDPAPPGALVLLDLDLGDGLDGVELVPRLRRAGWRVLLVTGSTDEDRIAAGIAAGALGRVRKSAPFPELVAAATRAAEGRPLIGDDERRRIEASASARAQERRLARDRWERLTPRELQIVDRIAAGRRPAAIAEEFVVSVATVRTQIRSILSKLEVGSQLEVAALARQRRG</sequence>
<organism evidence="7 8">
    <name type="scientific">Pseudonocardia broussonetiae</name>
    <dbReference type="NCBI Taxonomy" id="2736640"/>
    <lineage>
        <taxon>Bacteria</taxon>
        <taxon>Bacillati</taxon>
        <taxon>Actinomycetota</taxon>
        <taxon>Actinomycetes</taxon>
        <taxon>Pseudonocardiales</taxon>
        <taxon>Pseudonocardiaceae</taxon>
        <taxon>Pseudonocardia</taxon>
    </lineage>
</organism>
<proteinExistence type="predicted"/>
<evidence type="ECO:0000313" key="7">
    <source>
        <dbReference type="EMBL" id="QJY46358.1"/>
    </source>
</evidence>
<evidence type="ECO:0000256" key="4">
    <source>
        <dbReference type="PROSITE-ProRule" id="PRU00169"/>
    </source>
</evidence>
<dbReference type="GO" id="GO:0000160">
    <property type="term" value="P:phosphorelay signal transduction system"/>
    <property type="evidence" value="ECO:0007669"/>
    <property type="project" value="InterPro"/>
</dbReference>
<evidence type="ECO:0000256" key="1">
    <source>
        <dbReference type="ARBA" id="ARBA00023015"/>
    </source>
</evidence>
<dbReference type="RefSeq" id="WP_172157544.1">
    <property type="nucleotide sequence ID" value="NZ_CP053564.1"/>
</dbReference>
<keyword evidence="3" id="KW-0804">Transcription</keyword>
<gene>
    <name evidence="7" type="ORF">HOP40_11535</name>
</gene>
<dbReference type="PROSITE" id="PS50043">
    <property type="entry name" value="HTH_LUXR_2"/>
    <property type="match status" value="1"/>
</dbReference>
<evidence type="ECO:0000256" key="2">
    <source>
        <dbReference type="ARBA" id="ARBA00023125"/>
    </source>
</evidence>
<dbReference type="InterPro" id="IPR011006">
    <property type="entry name" value="CheY-like_superfamily"/>
</dbReference>
<evidence type="ECO:0000259" key="5">
    <source>
        <dbReference type="PROSITE" id="PS50043"/>
    </source>
</evidence>
<dbReference type="SMART" id="SM00448">
    <property type="entry name" value="REC"/>
    <property type="match status" value="1"/>
</dbReference>
<dbReference type="InterPro" id="IPR001789">
    <property type="entry name" value="Sig_transdc_resp-reg_receiver"/>
</dbReference>
<dbReference type="PROSITE" id="PS50110">
    <property type="entry name" value="RESPONSE_REGULATORY"/>
    <property type="match status" value="1"/>
</dbReference>
<evidence type="ECO:0000313" key="8">
    <source>
        <dbReference type="Proteomes" id="UP000505377"/>
    </source>
</evidence>
<dbReference type="PANTHER" id="PTHR43214:SF24">
    <property type="entry name" value="TRANSCRIPTIONAL REGULATORY PROTEIN NARL-RELATED"/>
    <property type="match status" value="1"/>
</dbReference>
<evidence type="ECO:0000256" key="3">
    <source>
        <dbReference type="ARBA" id="ARBA00023163"/>
    </source>
</evidence>
<dbReference type="InterPro" id="IPR016032">
    <property type="entry name" value="Sig_transdc_resp-reg_C-effctor"/>
</dbReference>
<dbReference type="Gene3D" id="3.40.50.2300">
    <property type="match status" value="1"/>
</dbReference>
<dbReference type="SMART" id="SM00421">
    <property type="entry name" value="HTH_LUXR"/>
    <property type="match status" value="1"/>
</dbReference>
<keyword evidence="4" id="KW-0597">Phosphoprotein</keyword>
<dbReference type="InterPro" id="IPR039420">
    <property type="entry name" value="WalR-like"/>
</dbReference>
<accession>A0A6M6JEI5</accession>
<dbReference type="Gene3D" id="1.10.10.10">
    <property type="entry name" value="Winged helix-like DNA-binding domain superfamily/Winged helix DNA-binding domain"/>
    <property type="match status" value="1"/>
</dbReference>
<dbReference type="PANTHER" id="PTHR43214">
    <property type="entry name" value="TWO-COMPONENT RESPONSE REGULATOR"/>
    <property type="match status" value="1"/>
</dbReference>
<dbReference type="GO" id="GO:0006355">
    <property type="term" value="P:regulation of DNA-templated transcription"/>
    <property type="evidence" value="ECO:0007669"/>
    <property type="project" value="InterPro"/>
</dbReference>
<dbReference type="Pfam" id="PF00072">
    <property type="entry name" value="Response_reg"/>
    <property type="match status" value="1"/>
</dbReference>
<dbReference type="SUPFAM" id="SSF52172">
    <property type="entry name" value="CheY-like"/>
    <property type="match status" value="1"/>
</dbReference>
<dbReference type="AlphaFoldDB" id="A0A6M6JEI5"/>
<dbReference type="GO" id="GO:0003677">
    <property type="term" value="F:DNA binding"/>
    <property type="evidence" value="ECO:0007669"/>
    <property type="project" value="UniProtKB-KW"/>
</dbReference>
<evidence type="ECO:0000259" key="6">
    <source>
        <dbReference type="PROSITE" id="PS50110"/>
    </source>
</evidence>
<dbReference type="EMBL" id="CP053564">
    <property type="protein sequence ID" value="QJY46358.1"/>
    <property type="molecule type" value="Genomic_DNA"/>
</dbReference>
<dbReference type="InterPro" id="IPR000792">
    <property type="entry name" value="Tscrpt_reg_LuxR_C"/>
</dbReference>
<protein>
    <submittedName>
        <fullName evidence="7">Response regulator transcription factor</fullName>
    </submittedName>
</protein>
<dbReference type="Proteomes" id="UP000505377">
    <property type="component" value="Chromosome"/>
</dbReference>
<name>A0A6M6JEI5_9PSEU</name>
<dbReference type="SUPFAM" id="SSF46894">
    <property type="entry name" value="C-terminal effector domain of the bipartite response regulators"/>
    <property type="match status" value="1"/>
</dbReference>
<feature type="domain" description="HTH luxR-type" evidence="5">
    <location>
        <begin position="147"/>
        <end position="212"/>
    </location>
</feature>
<dbReference type="Pfam" id="PF00196">
    <property type="entry name" value="GerE"/>
    <property type="match status" value="1"/>
</dbReference>
<feature type="modified residue" description="4-aspartylphosphate" evidence="4">
    <location>
        <position position="55"/>
    </location>
</feature>